<dbReference type="EMBL" id="PDKJ01000006">
    <property type="protein sequence ID" value="RXJ68298.1"/>
    <property type="molecule type" value="Genomic_DNA"/>
</dbReference>
<organism evidence="1 2">
    <name type="scientific">Halarcobacter ebronensis</name>
    <dbReference type="NCBI Taxonomy" id="1462615"/>
    <lineage>
        <taxon>Bacteria</taxon>
        <taxon>Pseudomonadati</taxon>
        <taxon>Campylobacterota</taxon>
        <taxon>Epsilonproteobacteria</taxon>
        <taxon>Campylobacterales</taxon>
        <taxon>Arcobacteraceae</taxon>
        <taxon>Halarcobacter</taxon>
    </lineage>
</organism>
<evidence type="ECO:0000313" key="1">
    <source>
        <dbReference type="EMBL" id="RXJ68298.1"/>
    </source>
</evidence>
<sequence>MKKTILSFKTVMPILDSYGDNFKKEEIEGKTIRATLDFLGWGKSKNLFLLFSTNDKKFKTSVFHPLYATRDKSFSFRDEELIGEEFELKMKISKSYYLDLEFAKLIKENERSTSPF</sequence>
<accession>A0A4V1LRI3</accession>
<dbReference type="RefSeq" id="WP_128981108.1">
    <property type="nucleotide sequence ID" value="NZ_PDKJ01000006.1"/>
</dbReference>
<evidence type="ECO:0000313" key="2">
    <source>
        <dbReference type="Proteomes" id="UP000290172"/>
    </source>
</evidence>
<dbReference type="Proteomes" id="UP000290172">
    <property type="component" value="Unassembled WGS sequence"/>
</dbReference>
<proteinExistence type="predicted"/>
<reference evidence="1 2" key="1">
    <citation type="submission" date="2017-10" db="EMBL/GenBank/DDBJ databases">
        <title>Genomics of the genus Arcobacter.</title>
        <authorList>
            <person name="Perez-Cataluna A."/>
            <person name="Figueras M.J."/>
        </authorList>
    </citation>
    <scope>NUCLEOTIDE SEQUENCE [LARGE SCALE GENOMIC DNA]</scope>
    <source>
        <strain evidence="1 2">CECT 8993</strain>
    </source>
</reference>
<gene>
    <name evidence="1" type="ORF">CRV08_08590</name>
</gene>
<name>A0A4V1LRI3_9BACT</name>
<comment type="caution">
    <text evidence="1">The sequence shown here is derived from an EMBL/GenBank/DDBJ whole genome shotgun (WGS) entry which is preliminary data.</text>
</comment>
<dbReference type="AlphaFoldDB" id="A0A4V1LRI3"/>
<protein>
    <submittedName>
        <fullName evidence="1">Uncharacterized protein</fullName>
    </submittedName>
</protein>